<dbReference type="RefSeq" id="XP_030839790.1">
    <property type="nucleotide sequence ID" value="XM_030983930.1"/>
</dbReference>
<dbReference type="InterPro" id="IPR041588">
    <property type="entry name" value="Integrase_H2C2"/>
</dbReference>
<evidence type="ECO:0000259" key="1">
    <source>
        <dbReference type="PROSITE" id="PS50994"/>
    </source>
</evidence>
<dbReference type="GO" id="GO:0003676">
    <property type="term" value="F:nucleic acid binding"/>
    <property type="evidence" value="ECO:0007669"/>
    <property type="project" value="InterPro"/>
</dbReference>
<dbReference type="OMA" id="PQDMYLR"/>
<dbReference type="PANTHER" id="PTHR47331">
    <property type="entry name" value="PHD-TYPE DOMAIN-CONTAINING PROTEIN"/>
    <property type="match status" value="1"/>
</dbReference>
<dbReference type="SUPFAM" id="SSF53098">
    <property type="entry name" value="Ribonuclease H-like"/>
    <property type="match status" value="1"/>
</dbReference>
<name>A0A7M7NRZ4_STRPU</name>
<sequence>MRVKGRLGELSTEVAHPVILPKRSPITRAIIRHFHEDIKHQGRGMTQNHLRANGFWIVNGSKVVAEVLRKCVSCRRLRRPQEEQKMANLPRDRVEPSAPFTNVGMDCFGPFFVRRGRSDIKRYGLIFTCLCSRGIHIEMLDDMTTDAFINALRCFIAIRGAVRQIRCDQGSNFVGARNELQSALREMTSDQVNTYLADQQCEFVFNAPHSSHASGVWERLIRTVRSVLRATIDLCPGRLTDSALRTLFYEAMAIVNSRPLTVTNMNDPSADAPLTPNHLLTLKRTVPLPPPGQFVKEDVYTRKAWRRVQFLLEQFWSRWRKEYLLGLQRRQKWTMPRRNLQVGDIVLLTDDEAPRMKWPIAMVAEATPDEDGLVRRVQVRVGTKDLDNKGRPNKKLAEYWRPVQKLVLLLEKVPP</sequence>
<dbReference type="InterPro" id="IPR001584">
    <property type="entry name" value="Integrase_cat-core"/>
</dbReference>
<dbReference type="InterPro" id="IPR012337">
    <property type="entry name" value="RNaseH-like_sf"/>
</dbReference>
<dbReference type="AlphaFoldDB" id="A0A7M7NRZ4"/>
<feature type="domain" description="Integrase catalytic" evidence="1">
    <location>
        <begin position="95"/>
        <end position="284"/>
    </location>
</feature>
<reference evidence="2" key="2">
    <citation type="submission" date="2021-01" db="UniProtKB">
        <authorList>
            <consortium name="EnsemblMetazoa"/>
        </authorList>
    </citation>
    <scope>IDENTIFICATION</scope>
</reference>
<dbReference type="EnsemblMetazoa" id="XM_030983930">
    <property type="protein sequence ID" value="XP_030839790"/>
    <property type="gene ID" value="LOC105436712"/>
</dbReference>
<dbReference type="Pfam" id="PF18701">
    <property type="entry name" value="DUF5641"/>
    <property type="match status" value="1"/>
</dbReference>
<dbReference type="Gene3D" id="3.30.420.10">
    <property type="entry name" value="Ribonuclease H-like superfamily/Ribonuclease H"/>
    <property type="match status" value="1"/>
</dbReference>
<dbReference type="PANTHER" id="PTHR47331:SF5">
    <property type="entry name" value="RIBONUCLEASE H"/>
    <property type="match status" value="1"/>
</dbReference>
<dbReference type="Proteomes" id="UP000007110">
    <property type="component" value="Unassembled WGS sequence"/>
</dbReference>
<dbReference type="OrthoDB" id="10051210at2759"/>
<organism evidence="2 3">
    <name type="scientific">Strongylocentrotus purpuratus</name>
    <name type="common">Purple sea urchin</name>
    <dbReference type="NCBI Taxonomy" id="7668"/>
    <lineage>
        <taxon>Eukaryota</taxon>
        <taxon>Metazoa</taxon>
        <taxon>Echinodermata</taxon>
        <taxon>Eleutherozoa</taxon>
        <taxon>Echinozoa</taxon>
        <taxon>Echinoidea</taxon>
        <taxon>Euechinoidea</taxon>
        <taxon>Echinacea</taxon>
        <taxon>Camarodonta</taxon>
        <taxon>Echinidea</taxon>
        <taxon>Strongylocentrotidae</taxon>
        <taxon>Strongylocentrotus</taxon>
    </lineage>
</organism>
<dbReference type="Pfam" id="PF17921">
    <property type="entry name" value="Integrase_H2C2"/>
    <property type="match status" value="1"/>
</dbReference>
<dbReference type="InterPro" id="IPR040676">
    <property type="entry name" value="DUF5641"/>
</dbReference>
<evidence type="ECO:0000313" key="3">
    <source>
        <dbReference type="Proteomes" id="UP000007110"/>
    </source>
</evidence>
<reference evidence="3" key="1">
    <citation type="submission" date="2015-02" db="EMBL/GenBank/DDBJ databases">
        <title>Genome sequencing for Strongylocentrotus purpuratus.</title>
        <authorList>
            <person name="Murali S."/>
            <person name="Liu Y."/>
            <person name="Vee V."/>
            <person name="English A."/>
            <person name="Wang M."/>
            <person name="Skinner E."/>
            <person name="Han Y."/>
            <person name="Muzny D.M."/>
            <person name="Worley K.C."/>
            <person name="Gibbs R.A."/>
        </authorList>
    </citation>
    <scope>NUCLEOTIDE SEQUENCE</scope>
</reference>
<dbReference type="KEGG" id="spu:105436712"/>
<dbReference type="PROSITE" id="PS50994">
    <property type="entry name" value="INTEGRASE"/>
    <property type="match status" value="1"/>
</dbReference>
<proteinExistence type="predicted"/>
<dbReference type="GeneID" id="105436712"/>
<evidence type="ECO:0000313" key="2">
    <source>
        <dbReference type="EnsemblMetazoa" id="XP_030839790"/>
    </source>
</evidence>
<dbReference type="GO" id="GO:0015074">
    <property type="term" value="P:DNA integration"/>
    <property type="evidence" value="ECO:0007669"/>
    <property type="project" value="InterPro"/>
</dbReference>
<keyword evidence="3" id="KW-1185">Reference proteome</keyword>
<protein>
    <recommendedName>
        <fullName evidence="1">Integrase catalytic domain-containing protein</fullName>
    </recommendedName>
</protein>
<dbReference type="InParanoid" id="A0A7M7NRZ4"/>
<dbReference type="Gene3D" id="1.10.340.70">
    <property type="match status" value="1"/>
</dbReference>
<dbReference type="InterPro" id="IPR036397">
    <property type="entry name" value="RNaseH_sf"/>
</dbReference>
<accession>A0A7M7NRZ4</accession>